<dbReference type="PANTHER" id="PTHR33360">
    <property type="entry name" value="TRANSPOSASE FOR INSERTION SEQUENCE ELEMENT IS200"/>
    <property type="match status" value="1"/>
</dbReference>
<protein>
    <submittedName>
        <fullName evidence="2">Mobile element protein</fullName>
    </submittedName>
</protein>
<feature type="domain" description="Transposase IS200-like" evidence="1">
    <location>
        <begin position="19"/>
        <end position="138"/>
    </location>
</feature>
<dbReference type="Pfam" id="PF01797">
    <property type="entry name" value="Y1_Tnp"/>
    <property type="match status" value="1"/>
</dbReference>
<dbReference type="EMBL" id="CADCTY010001534">
    <property type="protein sequence ID" value="CAA9375004.1"/>
    <property type="molecule type" value="Genomic_DNA"/>
</dbReference>
<dbReference type="PANTHER" id="PTHR33360:SF2">
    <property type="entry name" value="TRANSPOSASE FOR INSERTION SEQUENCE ELEMENT IS200"/>
    <property type="match status" value="1"/>
</dbReference>
<evidence type="ECO:0000259" key="1">
    <source>
        <dbReference type="SMART" id="SM01321"/>
    </source>
</evidence>
<dbReference type="NCBIfam" id="NF033573">
    <property type="entry name" value="transpos_IS200"/>
    <property type="match status" value="1"/>
</dbReference>
<organism evidence="2">
    <name type="scientific">uncultured Leptolyngbya sp</name>
    <dbReference type="NCBI Taxonomy" id="332963"/>
    <lineage>
        <taxon>Bacteria</taxon>
        <taxon>Bacillati</taxon>
        <taxon>Cyanobacteriota</taxon>
        <taxon>Cyanophyceae</taxon>
        <taxon>Leptolyngbyales</taxon>
        <taxon>Leptolyngbyaceae</taxon>
        <taxon>Leptolyngbya group</taxon>
        <taxon>Leptolyngbya</taxon>
        <taxon>environmental samples</taxon>
    </lineage>
</organism>
<dbReference type="Gene3D" id="3.30.70.1290">
    <property type="entry name" value="Transposase IS200-like"/>
    <property type="match status" value="1"/>
</dbReference>
<dbReference type="GO" id="GO:0006313">
    <property type="term" value="P:DNA transposition"/>
    <property type="evidence" value="ECO:0007669"/>
    <property type="project" value="InterPro"/>
</dbReference>
<dbReference type="AlphaFoldDB" id="A0A6J4N7A1"/>
<sequence length="152" mass="17852">MIALTETIMAEQRRGGHTVTRLTVHVVWVTKYRYAVLKGEIQKRCRELIIQVCDAEDVMILKGAVSKDHVHLHLEYPPSKAVSDLVKRMKGRSSRLLQQEYPELQKRYWGKHFWAIGYGAWSTGNLTEQLVEEYLEHHRHPSNQERDNFLLE</sequence>
<dbReference type="GO" id="GO:0003677">
    <property type="term" value="F:DNA binding"/>
    <property type="evidence" value="ECO:0007669"/>
    <property type="project" value="InterPro"/>
</dbReference>
<name>A0A6J4N7A1_9CYAN</name>
<proteinExistence type="predicted"/>
<reference evidence="2" key="1">
    <citation type="submission" date="2020-02" db="EMBL/GenBank/DDBJ databases">
        <authorList>
            <person name="Meier V. D."/>
        </authorList>
    </citation>
    <scope>NUCLEOTIDE SEQUENCE</scope>
    <source>
        <strain evidence="2">AVDCRST_MAG94</strain>
    </source>
</reference>
<evidence type="ECO:0000313" key="2">
    <source>
        <dbReference type="EMBL" id="CAA9375004.1"/>
    </source>
</evidence>
<gene>
    <name evidence="2" type="ORF">AVDCRST_MAG94-4469</name>
</gene>
<dbReference type="GO" id="GO:0004803">
    <property type="term" value="F:transposase activity"/>
    <property type="evidence" value="ECO:0007669"/>
    <property type="project" value="InterPro"/>
</dbReference>
<dbReference type="SMART" id="SM01321">
    <property type="entry name" value="Y1_Tnp"/>
    <property type="match status" value="1"/>
</dbReference>
<accession>A0A6J4N7A1</accession>
<dbReference type="SUPFAM" id="SSF143422">
    <property type="entry name" value="Transposase IS200-like"/>
    <property type="match status" value="1"/>
</dbReference>
<dbReference type="InterPro" id="IPR002686">
    <property type="entry name" value="Transposase_17"/>
</dbReference>
<dbReference type="InterPro" id="IPR036515">
    <property type="entry name" value="Transposase_17_sf"/>
</dbReference>